<keyword evidence="2" id="KW-0812">Transmembrane</keyword>
<gene>
    <name evidence="3" type="ORF">SAMN05216219_1543</name>
</gene>
<name>A0A1I5AUC3_9MICO</name>
<reference evidence="4" key="1">
    <citation type="submission" date="2016-10" db="EMBL/GenBank/DDBJ databases">
        <authorList>
            <person name="Varghese N."/>
            <person name="Submissions S."/>
        </authorList>
    </citation>
    <scope>NUCLEOTIDE SEQUENCE [LARGE SCALE GENOMIC DNA]</scope>
    <source>
        <strain evidence="4">CGMCC 1.11101</strain>
    </source>
</reference>
<organism evidence="3 4">
    <name type="scientific">Mycetocola miduiensis</name>
    <dbReference type="NCBI Taxonomy" id="995034"/>
    <lineage>
        <taxon>Bacteria</taxon>
        <taxon>Bacillati</taxon>
        <taxon>Actinomycetota</taxon>
        <taxon>Actinomycetes</taxon>
        <taxon>Micrococcales</taxon>
        <taxon>Microbacteriaceae</taxon>
        <taxon>Mycetocola</taxon>
    </lineage>
</organism>
<dbReference type="OrthoDB" id="5125409at2"/>
<evidence type="ECO:0000256" key="1">
    <source>
        <dbReference type="SAM" id="Coils"/>
    </source>
</evidence>
<keyword evidence="2" id="KW-0472">Membrane</keyword>
<dbReference type="Proteomes" id="UP000198867">
    <property type="component" value="Unassembled WGS sequence"/>
</dbReference>
<keyword evidence="4" id="KW-1185">Reference proteome</keyword>
<sequence>MANAAEKLAREIADLKRRLNSLDRSAQLARSTIRIGEEDVGVPAALVAGVEAAVKVSEFDLLMKQLREDLDNAAELIESSGVQLDGRLSEAEAALTSTGERLTSAEADLVEVFGKVENLSDPTEQIEAARVSAVAEAAAAAQVIADAAEAEAVAAAALAAQAAADAAEAAAISAAATDATQKAAKAKADALAEAALDATGKADAAKAAANTAQEQADAAHALAGTAEGNAQAALTAAGNAATAAGLVSKNLFSTSSPSGTAPFGSTWFQVNGTGQVIGQWQQTAAGIASTWTKRDVTSDTIANLDVGKLSAGTANLIAAVAQKIAAGTADIQTVNASNLFVTGTANLNTAVVEKIWAEVVRAKMVVADEFIGTNAILSGAVKAAQLDGEAVNGKTITGATVQTTTATNRGVQFDNSGIQAWNSSGTRTVFVDAATGALIVGAGTFNGTVNATGGTIAGDLIISGGGRLKSSASGNRVEVHTTGLSFFSASSGGNVTGLSSSPNTQIPTSPLLHIGSPGITVGSRYVNGVDGTKGQFSVSLDTVELSTVFLDTVGLRESNVRGNGGTRLTIPRRFETKTARDALAQKPEQGDLVVIAQTQDRGLYMYDGINNDYTPLATDTDWIQITPTSGQAVSDNLLYYRRIGLVVYFKGRVQNAVVGSPIITMPAGFIIDGGPDNVLILDQGGSARVNFKNNGQVILLGAVSGFLTFAGTSYVAAAT</sequence>
<dbReference type="STRING" id="995034.SAMN05216219_1543"/>
<feature type="transmembrane region" description="Helical" evidence="2">
    <location>
        <begin position="697"/>
        <end position="717"/>
    </location>
</feature>
<keyword evidence="1" id="KW-0175">Coiled coil</keyword>
<dbReference type="AlphaFoldDB" id="A0A1I5AUC3"/>
<accession>A0A1I5AUC3</accession>
<proteinExistence type="predicted"/>
<dbReference type="EMBL" id="FOVM01000004">
    <property type="protein sequence ID" value="SFN65992.1"/>
    <property type="molecule type" value="Genomic_DNA"/>
</dbReference>
<protein>
    <submittedName>
        <fullName evidence="3">Uncharacterized protein</fullName>
    </submittedName>
</protein>
<dbReference type="RefSeq" id="WP_090710273.1">
    <property type="nucleotide sequence ID" value="NZ_FOVM01000004.1"/>
</dbReference>
<evidence type="ECO:0000313" key="4">
    <source>
        <dbReference type="Proteomes" id="UP000198867"/>
    </source>
</evidence>
<evidence type="ECO:0000256" key="2">
    <source>
        <dbReference type="SAM" id="Phobius"/>
    </source>
</evidence>
<evidence type="ECO:0000313" key="3">
    <source>
        <dbReference type="EMBL" id="SFN65992.1"/>
    </source>
</evidence>
<keyword evidence="2" id="KW-1133">Transmembrane helix</keyword>
<feature type="coiled-coil region" evidence="1">
    <location>
        <begin position="5"/>
        <end position="32"/>
    </location>
</feature>